<protein>
    <submittedName>
        <fullName evidence="2">Uncharacterized protein</fullName>
    </submittedName>
</protein>
<organism evidence="2 4">
    <name type="scientific">Meloidogyne graminicola</name>
    <dbReference type="NCBI Taxonomy" id="189291"/>
    <lineage>
        <taxon>Eukaryota</taxon>
        <taxon>Metazoa</taxon>
        <taxon>Ecdysozoa</taxon>
        <taxon>Nematoda</taxon>
        <taxon>Chromadorea</taxon>
        <taxon>Rhabditida</taxon>
        <taxon>Tylenchina</taxon>
        <taxon>Tylenchomorpha</taxon>
        <taxon>Tylenchoidea</taxon>
        <taxon>Meloidogynidae</taxon>
        <taxon>Meloidogyninae</taxon>
        <taxon>Meloidogyne</taxon>
    </lineage>
</organism>
<evidence type="ECO:0000256" key="1">
    <source>
        <dbReference type="SAM" id="Phobius"/>
    </source>
</evidence>
<keyword evidence="1" id="KW-0472">Membrane</keyword>
<evidence type="ECO:0000313" key="2">
    <source>
        <dbReference type="EMBL" id="KAF7624781.1"/>
    </source>
</evidence>
<sequence>MVSIELVWLLMSKKLGKDFSLDVGSLLRNMAVTGGCGLCLEHVTIWYMIGLKKNMRDVCVRRITKGF</sequence>
<dbReference type="Proteomes" id="UP000605970">
    <property type="component" value="Unassembled WGS sequence"/>
</dbReference>
<keyword evidence="4" id="KW-1185">Reference proteome</keyword>
<evidence type="ECO:0000313" key="4">
    <source>
        <dbReference type="Proteomes" id="UP000605970"/>
    </source>
</evidence>
<dbReference type="AlphaFoldDB" id="A0A8S9Z6H7"/>
<dbReference type="EMBL" id="JABEBT010000199">
    <property type="protein sequence ID" value="KAF7624781.1"/>
    <property type="molecule type" value="Genomic_DNA"/>
</dbReference>
<comment type="caution">
    <text evidence="2">The sequence shown here is derived from an EMBL/GenBank/DDBJ whole genome shotgun (WGS) entry which is preliminary data.</text>
</comment>
<dbReference type="EMBL" id="JABEBT010000014">
    <property type="protein sequence ID" value="KAF7638216.1"/>
    <property type="molecule type" value="Genomic_DNA"/>
</dbReference>
<feature type="transmembrane region" description="Helical" evidence="1">
    <location>
        <begin position="30"/>
        <end position="49"/>
    </location>
</feature>
<gene>
    <name evidence="3" type="ORF">Mgra_00002446</name>
    <name evidence="2" type="ORF">Mgra_00009933</name>
</gene>
<reference evidence="2" key="1">
    <citation type="journal article" date="2020" name="Ecol. Evol.">
        <title>Genome structure and content of the rice root-knot nematode (Meloidogyne graminicola).</title>
        <authorList>
            <person name="Phan N.T."/>
            <person name="Danchin E.G.J."/>
            <person name="Klopp C."/>
            <person name="Perfus-Barbeoch L."/>
            <person name="Kozlowski D.K."/>
            <person name="Koutsovoulos G.D."/>
            <person name="Lopez-Roques C."/>
            <person name="Bouchez O."/>
            <person name="Zahm M."/>
            <person name="Besnard G."/>
            <person name="Bellafiore S."/>
        </authorList>
    </citation>
    <scope>NUCLEOTIDE SEQUENCE</scope>
    <source>
        <strain evidence="2">VN-18</strain>
    </source>
</reference>
<keyword evidence="1" id="KW-0812">Transmembrane</keyword>
<evidence type="ECO:0000313" key="3">
    <source>
        <dbReference type="EMBL" id="KAF7638216.1"/>
    </source>
</evidence>
<name>A0A8S9Z6H7_9BILA</name>
<keyword evidence="1" id="KW-1133">Transmembrane helix</keyword>
<proteinExistence type="predicted"/>
<accession>A0A8S9Z6H7</accession>